<accession>A0A1Y2D1R9</accession>
<proteinExistence type="predicted"/>
<name>A0A1Y2D1R9_9FUNG</name>
<protein>
    <submittedName>
        <fullName evidence="1">Uncharacterized protein</fullName>
    </submittedName>
</protein>
<dbReference type="OrthoDB" id="10606201at2759"/>
<dbReference type="Proteomes" id="UP000193642">
    <property type="component" value="Unassembled WGS sequence"/>
</dbReference>
<gene>
    <name evidence="1" type="ORF">BCR33DRAFT_191022</name>
</gene>
<dbReference type="AlphaFoldDB" id="A0A1Y2D1R9"/>
<evidence type="ECO:0000313" key="1">
    <source>
        <dbReference type="EMBL" id="ORY53228.1"/>
    </source>
</evidence>
<evidence type="ECO:0000313" key="2">
    <source>
        <dbReference type="Proteomes" id="UP000193642"/>
    </source>
</evidence>
<comment type="caution">
    <text evidence="1">The sequence shown here is derived from an EMBL/GenBank/DDBJ whole genome shotgun (WGS) entry which is preliminary data.</text>
</comment>
<keyword evidence="2" id="KW-1185">Reference proteome</keyword>
<reference evidence="1 2" key="1">
    <citation type="submission" date="2016-07" db="EMBL/GenBank/DDBJ databases">
        <title>Pervasive Adenine N6-methylation of Active Genes in Fungi.</title>
        <authorList>
            <consortium name="DOE Joint Genome Institute"/>
            <person name="Mondo S.J."/>
            <person name="Dannebaum R.O."/>
            <person name="Kuo R.C."/>
            <person name="Labutti K."/>
            <person name="Haridas S."/>
            <person name="Kuo A."/>
            <person name="Salamov A."/>
            <person name="Ahrendt S.R."/>
            <person name="Lipzen A."/>
            <person name="Sullivan W."/>
            <person name="Andreopoulos W.B."/>
            <person name="Clum A."/>
            <person name="Lindquist E."/>
            <person name="Daum C."/>
            <person name="Ramamoorthy G.K."/>
            <person name="Gryganskyi A."/>
            <person name="Culley D."/>
            <person name="Magnuson J.K."/>
            <person name="James T.Y."/>
            <person name="O'Malley M.A."/>
            <person name="Stajich J.E."/>
            <person name="Spatafora J.W."/>
            <person name="Visel A."/>
            <person name="Grigoriev I.V."/>
        </authorList>
    </citation>
    <scope>NUCLEOTIDE SEQUENCE [LARGE SCALE GENOMIC DNA]</scope>
    <source>
        <strain evidence="1 2">JEL800</strain>
    </source>
</reference>
<organism evidence="1 2">
    <name type="scientific">Rhizoclosmatium globosum</name>
    <dbReference type="NCBI Taxonomy" id="329046"/>
    <lineage>
        <taxon>Eukaryota</taxon>
        <taxon>Fungi</taxon>
        <taxon>Fungi incertae sedis</taxon>
        <taxon>Chytridiomycota</taxon>
        <taxon>Chytridiomycota incertae sedis</taxon>
        <taxon>Chytridiomycetes</taxon>
        <taxon>Chytridiales</taxon>
        <taxon>Chytriomycetaceae</taxon>
        <taxon>Rhizoclosmatium</taxon>
    </lineage>
</organism>
<dbReference type="EMBL" id="MCGO01000002">
    <property type="protein sequence ID" value="ORY53228.1"/>
    <property type="molecule type" value="Genomic_DNA"/>
</dbReference>
<sequence length="76" mass="8248">MNYYDNYSSYATQVCVNCSHSAESTKPLPCCSANLCLACFHLIRVASSSNTYDCKICSKTAPKSTLDNIGDRAALI</sequence>